<evidence type="ECO:0000256" key="5">
    <source>
        <dbReference type="ARBA" id="ARBA00022741"/>
    </source>
</evidence>
<feature type="domain" description="PAS" evidence="10">
    <location>
        <begin position="15"/>
        <end position="85"/>
    </location>
</feature>
<sequence>MSPPVAQNTAALAEALERHRAILDTAVDGIITIDDRGIVESFNHAAERMFGYAADEVIGRNIKLLMPQPYRRDHDQYIKNYLSTGQARIIGIGREVEGLRKDGTVFPMDLAVGAVHLPERLLFTGITRDISDRKAVEAEGRRRLNELAHTSRLTALGEMATGLAHEVNQPLTAIISHASACLRMLGSGHADEALMRESLQQIARQGERAGNVIKRLRSFVRKGEMAFREDDLNTVVRDVLWLVGHEIKAAQIEVDLQLEDDLPTAQMDRVQIEQVVFNLVRNAIEAMAQTPAGQRRVTLYTSSAQWREAPAIRFCVQDSGPGFVGLDPARLFDAYFTTKPDGLGQGLSICRSIIETHDGHIAAEVSDSGSARLQFLLPQVQLT</sequence>
<dbReference type="SMART" id="SM00388">
    <property type="entry name" value="HisKA"/>
    <property type="match status" value="1"/>
</dbReference>
<protein>
    <recommendedName>
        <fullName evidence="2">histidine kinase</fullName>
        <ecNumber evidence="2">2.7.13.3</ecNumber>
    </recommendedName>
</protein>
<evidence type="ECO:0000256" key="3">
    <source>
        <dbReference type="ARBA" id="ARBA00022553"/>
    </source>
</evidence>
<dbReference type="InterPro" id="IPR004358">
    <property type="entry name" value="Sig_transdc_His_kin-like_C"/>
</dbReference>
<gene>
    <name evidence="11" type="ORF">RM530_17195</name>
</gene>
<dbReference type="RefSeq" id="WP_311366491.1">
    <property type="nucleotide sequence ID" value="NZ_JAVRIC010000035.1"/>
</dbReference>
<evidence type="ECO:0000259" key="9">
    <source>
        <dbReference type="PROSITE" id="PS50109"/>
    </source>
</evidence>
<dbReference type="NCBIfam" id="TIGR00229">
    <property type="entry name" value="sensory_box"/>
    <property type="match status" value="1"/>
</dbReference>
<dbReference type="InterPro" id="IPR035965">
    <property type="entry name" value="PAS-like_dom_sf"/>
</dbReference>
<name>A0ABU2WMK0_9GAMM</name>
<dbReference type="InterPro" id="IPR013767">
    <property type="entry name" value="PAS_fold"/>
</dbReference>
<evidence type="ECO:0000256" key="8">
    <source>
        <dbReference type="ARBA" id="ARBA00023012"/>
    </source>
</evidence>
<keyword evidence="12" id="KW-1185">Reference proteome</keyword>
<evidence type="ECO:0000313" key="11">
    <source>
        <dbReference type="EMBL" id="MDT0499082.1"/>
    </source>
</evidence>
<dbReference type="Pfam" id="PF00512">
    <property type="entry name" value="HisKA"/>
    <property type="match status" value="1"/>
</dbReference>
<dbReference type="InterPro" id="IPR003594">
    <property type="entry name" value="HATPase_dom"/>
</dbReference>
<comment type="caution">
    <text evidence="11">The sequence shown here is derived from an EMBL/GenBank/DDBJ whole genome shotgun (WGS) entry which is preliminary data.</text>
</comment>
<dbReference type="PRINTS" id="PR00344">
    <property type="entry name" value="BCTRLSENSOR"/>
</dbReference>
<dbReference type="InterPro" id="IPR000014">
    <property type="entry name" value="PAS"/>
</dbReference>
<keyword evidence="5" id="KW-0547">Nucleotide-binding</keyword>
<dbReference type="InterPro" id="IPR003661">
    <property type="entry name" value="HisK_dim/P_dom"/>
</dbReference>
<dbReference type="Gene3D" id="3.30.565.10">
    <property type="entry name" value="Histidine kinase-like ATPase, C-terminal domain"/>
    <property type="match status" value="1"/>
</dbReference>
<dbReference type="Gene3D" id="1.10.287.130">
    <property type="match status" value="1"/>
</dbReference>
<dbReference type="SMART" id="SM00387">
    <property type="entry name" value="HATPase_c"/>
    <property type="match status" value="1"/>
</dbReference>
<dbReference type="Proteomes" id="UP001254608">
    <property type="component" value="Unassembled WGS sequence"/>
</dbReference>
<keyword evidence="7" id="KW-0067">ATP-binding</keyword>
<dbReference type="InterPro" id="IPR036890">
    <property type="entry name" value="HATPase_C_sf"/>
</dbReference>
<dbReference type="PROSITE" id="PS50109">
    <property type="entry name" value="HIS_KIN"/>
    <property type="match status" value="1"/>
</dbReference>
<organism evidence="11 12">
    <name type="scientific">Banduia mediterranea</name>
    <dbReference type="NCBI Taxonomy" id="3075609"/>
    <lineage>
        <taxon>Bacteria</taxon>
        <taxon>Pseudomonadati</taxon>
        <taxon>Pseudomonadota</taxon>
        <taxon>Gammaproteobacteria</taxon>
        <taxon>Nevskiales</taxon>
        <taxon>Algiphilaceae</taxon>
        <taxon>Banduia</taxon>
    </lineage>
</organism>
<dbReference type="SUPFAM" id="SSF47384">
    <property type="entry name" value="Homodimeric domain of signal transducing histidine kinase"/>
    <property type="match status" value="1"/>
</dbReference>
<keyword evidence="8" id="KW-0902">Two-component regulatory system</keyword>
<dbReference type="SUPFAM" id="SSF55874">
    <property type="entry name" value="ATPase domain of HSP90 chaperone/DNA topoisomerase II/histidine kinase"/>
    <property type="match status" value="1"/>
</dbReference>
<accession>A0ABU2WMK0</accession>
<dbReference type="Pfam" id="PF02518">
    <property type="entry name" value="HATPase_c"/>
    <property type="match status" value="1"/>
</dbReference>
<dbReference type="EMBL" id="JAVRIC010000035">
    <property type="protein sequence ID" value="MDT0499082.1"/>
    <property type="molecule type" value="Genomic_DNA"/>
</dbReference>
<dbReference type="InterPro" id="IPR036097">
    <property type="entry name" value="HisK_dim/P_sf"/>
</dbReference>
<evidence type="ECO:0000256" key="4">
    <source>
        <dbReference type="ARBA" id="ARBA00022679"/>
    </source>
</evidence>
<reference evidence="11 12" key="1">
    <citation type="submission" date="2023-09" db="EMBL/GenBank/DDBJ databases">
        <authorList>
            <person name="Rey-Velasco X."/>
        </authorList>
    </citation>
    <scope>NUCLEOTIDE SEQUENCE [LARGE SCALE GENOMIC DNA]</scope>
    <source>
        <strain evidence="11 12">W345</strain>
    </source>
</reference>
<dbReference type="CDD" id="cd00082">
    <property type="entry name" value="HisKA"/>
    <property type="match status" value="1"/>
</dbReference>
<keyword evidence="6" id="KW-0418">Kinase</keyword>
<evidence type="ECO:0000256" key="2">
    <source>
        <dbReference type="ARBA" id="ARBA00012438"/>
    </source>
</evidence>
<keyword evidence="3" id="KW-0597">Phosphoprotein</keyword>
<evidence type="ECO:0000256" key="1">
    <source>
        <dbReference type="ARBA" id="ARBA00000085"/>
    </source>
</evidence>
<dbReference type="PANTHER" id="PTHR43065">
    <property type="entry name" value="SENSOR HISTIDINE KINASE"/>
    <property type="match status" value="1"/>
</dbReference>
<feature type="domain" description="Histidine kinase" evidence="9">
    <location>
        <begin position="162"/>
        <end position="381"/>
    </location>
</feature>
<dbReference type="SMART" id="SM00091">
    <property type="entry name" value="PAS"/>
    <property type="match status" value="1"/>
</dbReference>
<comment type="catalytic activity">
    <reaction evidence="1">
        <text>ATP + protein L-histidine = ADP + protein N-phospho-L-histidine.</text>
        <dbReference type="EC" id="2.7.13.3"/>
    </reaction>
</comment>
<dbReference type="EC" id="2.7.13.3" evidence="2"/>
<evidence type="ECO:0000256" key="6">
    <source>
        <dbReference type="ARBA" id="ARBA00022777"/>
    </source>
</evidence>
<dbReference type="InterPro" id="IPR005467">
    <property type="entry name" value="His_kinase_dom"/>
</dbReference>
<keyword evidence="4" id="KW-0808">Transferase</keyword>
<evidence type="ECO:0000313" key="12">
    <source>
        <dbReference type="Proteomes" id="UP001254608"/>
    </source>
</evidence>
<dbReference type="Pfam" id="PF00989">
    <property type="entry name" value="PAS"/>
    <property type="match status" value="1"/>
</dbReference>
<dbReference type="PANTHER" id="PTHR43065:SF10">
    <property type="entry name" value="PEROXIDE STRESS-ACTIVATED HISTIDINE KINASE MAK3"/>
    <property type="match status" value="1"/>
</dbReference>
<dbReference type="SUPFAM" id="SSF55785">
    <property type="entry name" value="PYP-like sensor domain (PAS domain)"/>
    <property type="match status" value="1"/>
</dbReference>
<dbReference type="Gene3D" id="3.30.450.20">
    <property type="entry name" value="PAS domain"/>
    <property type="match status" value="1"/>
</dbReference>
<dbReference type="PROSITE" id="PS50112">
    <property type="entry name" value="PAS"/>
    <property type="match status" value="1"/>
</dbReference>
<evidence type="ECO:0000256" key="7">
    <source>
        <dbReference type="ARBA" id="ARBA00022840"/>
    </source>
</evidence>
<dbReference type="CDD" id="cd00130">
    <property type="entry name" value="PAS"/>
    <property type="match status" value="1"/>
</dbReference>
<evidence type="ECO:0000259" key="10">
    <source>
        <dbReference type="PROSITE" id="PS50112"/>
    </source>
</evidence>
<proteinExistence type="predicted"/>